<keyword evidence="2" id="KW-0964">Secreted</keyword>
<feature type="region of interest" description="Disordered" evidence="5">
    <location>
        <begin position="325"/>
        <end position="356"/>
    </location>
</feature>
<feature type="compositionally biased region" description="Polar residues" evidence="5">
    <location>
        <begin position="108"/>
        <end position="119"/>
    </location>
</feature>
<evidence type="ECO:0000259" key="6">
    <source>
        <dbReference type="PROSITE" id="PS50847"/>
    </source>
</evidence>
<feature type="compositionally biased region" description="Polar residues" evidence="5">
    <location>
        <begin position="1"/>
        <end position="35"/>
    </location>
</feature>
<keyword evidence="8" id="KW-1185">Reference proteome</keyword>
<dbReference type="RefSeq" id="WP_354369632.1">
    <property type="nucleotide sequence ID" value="NZ_JBEPLN010000030.1"/>
</dbReference>
<dbReference type="EMBL" id="JBEPLN010000030">
    <property type="protein sequence ID" value="MET3634903.1"/>
    <property type="molecule type" value="Genomic_DNA"/>
</dbReference>
<reference evidence="7 8" key="1">
    <citation type="submission" date="2024-06" db="EMBL/GenBank/DDBJ databases">
        <title>Genomic Encyclopedia of Type Strains, Phase IV (KMG-IV): sequencing the most valuable type-strain genomes for metagenomic binning, comparative biology and taxonomic classification.</title>
        <authorList>
            <person name="Goeker M."/>
        </authorList>
    </citation>
    <scope>NUCLEOTIDE SEQUENCE [LARGE SCALE GENOMIC DNA]</scope>
    <source>
        <strain evidence="7 8">DSM 28302</strain>
    </source>
</reference>
<evidence type="ECO:0000256" key="2">
    <source>
        <dbReference type="ARBA" id="ARBA00022525"/>
    </source>
</evidence>
<dbReference type="NCBIfam" id="NF033510">
    <property type="entry name" value="Ca_tandemer"/>
    <property type="match status" value="2"/>
</dbReference>
<dbReference type="Gene3D" id="2.60.40.10">
    <property type="entry name" value="Immunoglobulins"/>
    <property type="match status" value="2"/>
</dbReference>
<dbReference type="InterPro" id="IPR019931">
    <property type="entry name" value="LPXTG_anchor"/>
</dbReference>
<comment type="caution">
    <text evidence="7">The sequence shown here is derived from an EMBL/GenBank/DDBJ whole genome shotgun (WGS) entry which is preliminary data.</text>
</comment>
<dbReference type="PROSITE" id="PS50847">
    <property type="entry name" value="GRAM_POS_ANCHORING"/>
    <property type="match status" value="1"/>
</dbReference>
<feature type="region of interest" description="Disordered" evidence="5">
    <location>
        <begin position="1"/>
        <end position="119"/>
    </location>
</feature>
<sequence>VSEPTEATTTANPSDADENTPNTPAVTPVEDTNNLTDDEKAKVKDEVEKANPDLPTGTTVEVGNDGTVTITYPDGSVDTIPGTDTVTPNTDTTAPEVPVVNTPKAGDTTVTGTAEPGSTVTVTFPDGSTATTTADEDGNYTVDVPAGVELKEGDKVTATATDEAGNVSEPTEATTTANPSDADENTPNTPAVTPVEDTNNLTDDEKAKVKEEVEKANPDLPTGTDVTVGNDGTVTITYPDGSVDTIPGTDTVTPNTDTTAPEAPVVNTPKAGDTTVTGTAEPGSTVTVTFPDGSTATTTADEDGNYTVDVPAGVELKDGDKVTATATDDAGNTSTPTEVTVPDTTAPVAPEITDDGNGNIVVTPSDDATELVITYVDQDGNTQTVLVKKGEDGKWTTDNTVVFVNPETGQVIIPGDVIKANTVVTAYTKDAAGNVSELTEADIIEVIDEEVAVQTGKKAVSATRGITIQSDASTSNQFEAKGKQLPNTGEEDTTSAVALGASMILASLGLAAKRRRKED</sequence>
<dbReference type="InterPro" id="IPR013783">
    <property type="entry name" value="Ig-like_fold"/>
</dbReference>
<feature type="compositionally biased region" description="Low complexity" evidence="5">
    <location>
        <begin position="83"/>
        <end position="93"/>
    </location>
</feature>
<feature type="compositionally biased region" description="Polar residues" evidence="5">
    <location>
        <begin position="325"/>
        <end position="338"/>
    </location>
</feature>
<dbReference type="InterPro" id="IPR041498">
    <property type="entry name" value="Big_6"/>
</dbReference>
<evidence type="ECO:0000313" key="8">
    <source>
        <dbReference type="Proteomes" id="UP001549037"/>
    </source>
</evidence>
<feature type="region of interest" description="Disordered" evidence="5">
    <location>
        <begin position="472"/>
        <end position="492"/>
    </location>
</feature>
<feature type="domain" description="Gram-positive cocci surface proteins LPxTG" evidence="6">
    <location>
        <begin position="485"/>
        <end position="519"/>
    </location>
</feature>
<dbReference type="Pfam" id="PF18938">
    <property type="entry name" value="aRib"/>
    <property type="match status" value="2"/>
</dbReference>
<evidence type="ECO:0000313" key="7">
    <source>
        <dbReference type="EMBL" id="MET3634903.1"/>
    </source>
</evidence>
<dbReference type="Gene3D" id="3.10.20.890">
    <property type="match status" value="2"/>
</dbReference>
<dbReference type="Pfam" id="PF17936">
    <property type="entry name" value="Big_6"/>
    <property type="match status" value="2"/>
</dbReference>
<name>A0ABV2JGL7_9STRE</name>
<feature type="compositionally biased region" description="Polar residues" evidence="5">
    <location>
        <begin position="168"/>
        <end position="201"/>
    </location>
</feature>
<dbReference type="Pfam" id="PF00746">
    <property type="entry name" value="Gram_pos_anchor"/>
    <property type="match status" value="1"/>
</dbReference>
<keyword evidence="4" id="KW-0572">Peptidoglycan-anchor</keyword>
<feature type="compositionally biased region" description="Basic and acidic residues" evidence="5">
    <location>
        <begin position="37"/>
        <end position="51"/>
    </location>
</feature>
<keyword evidence="3" id="KW-0732">Signal</keyword>
<accession>A0ABV2JGL7</accession>
<dbReference type="NCBIfam" id="TIGR01167">
    <property type="entry name" value="LPXTG_anchor"/>
    <property type="match status" value="1"/>
</dbReference>
<keyword evidence="1" id="KW-0134">Cell wall</keyword>
<feature type="region of interest" description="Disordered" evidence="5">
    <location>
        <begin position="253"/>
        <end position="284"/>
    </location>
</feature>
<feature type="non-terminal residue" evidence="7">
    <location>
        <position position="1"/>
    </location>
</feature>
<protein>
    <submittedName>
        <fullName evidence="7">LPXTG-motif cell wall-anchored protein</fullName>
    </submittedName>
</protein>
<proteinExistence type="predicted"/>
<feature type="region of interest" description="Disordered" evidence="5">
    <location>
        <begin position="158"/>
        <end position="202"/>
    </location>
</feature>
<gene>
    <name evidence="7" type="ORF">ABID28_001564</name>
</gene>
<dbReference type="Proteomes" id="UP001549037">
    <property type="component" value="Unassembled WGS sequence"/>
</dbReference>
<evidence type="ECO:0000256" key="3">
    <source>
        <dbReference type="ARBA" id="ARBA00022729"/>
    </source>
</evidence>
<organism evidence="7 8">
    <name type="scientific">Streptococcus porcorum</name>
    <dbReference type="NCBI Taxonomy" id="701526"/>
    <lineage>
        <taxon>Bacteria</taxon>
        <taxon>Bacillati</taxon>
        <taxon>Bacillota</taxon>
        <taxon>Bacilli</taxon>
        <taxon>Lactobacillales</taxon>
        <taxon>Streptococcaceae</taxon>
        <taxon>Streptococcus</taxon>
    </lineage>
</organism>
<evidence type="ECO:0000256" key="4">
    <source>
        <dbReference type="ARBA" id="ARBA00023088"/>
    </source>
</evidence>
<evidence type="ECO:0000256" key="5">
    <source>
        <dbReference type="SAM" id="MobiDB-lite"/>
    </source>
</evidence>
<feature type="compositionally biased region" description="Polar residues" evidence="5">
    <location>
        <begin position="274"/>
        <end position="284"/>
    </location>
</feature>
<evidence type="ECO:0000256" key="1">
    <source>
        <dbReference type="ARBA" id="ARBA00022512"/>
    </source>
</evidence>
<dbReference type="InterPro" id="IPR044024">
    <property type="entry name" value="aRib"/>
</dbReference>
<feature type="compositionally biased region" description="Polar residues" evidence="5">
    <location>
        <begin position="56"/>
        <end position="70"/>
    </location>
</feature>